<comment type="subcellular location">
    <subcellularLocation>
        <location evidence="1">Membrane</location>
        <topology evidence="1">Multi-pass membrane protein</topology>
    </subcellularLocation>
    <subcellularLocation>
        <location evidence="15">Mitochondrion inner membrane</location>
        <topology evidence="15">Multi-pass membrane protein</topology>
    </subcellularLocation>
</comment>
<dbReference type="SUPFAM" id="SSF49503">
    <property type="entry name" value="Cupredoxins"/>
    <property type="match status" value="1"/>
</dbReference>
<keyword evidence="9" id="KW-1278">Translocase</keyword>
<comment type="similarity">
    <text evidence="2 15">Belongs to the cytochrome c oxidase subunit 2 family.</text>
</comment>
<gene>
    <name evidence="19" type="primary">cox2</name>
</gene>
<evidence type="ECO:0000256" key="9">
    <source>
        <dbReference type="ARBA" id="ARBA00022967"/>
    </source>
</evidence>
<name>A0A8K1XU97_9PLAT</name>
<evidence type="ECO:0000256" key="3">
    <source>
        <dbReference type="ARBA" id="ARBA00015946"/>
    </source>
</evidence>
<evidence type="ECO:0000256" key="12">
    <source>
        <dbReference type="ARBA" id="ARBA00023008"/>
    </source>
</evidence>
<evidence type="ECO:0000256" key="6">
    <source>
        <dbReference type="ARBA" id="ARBA00022692"/>
    </source>
</evidence>
<dbReference type="Pfam" id="PF02790">
    <property type="entry name" value="COX2_TM"/>
    <property type="match status" value="1"/>
</dbReference>
<dbReference type="SUPFAM" id="SSF81464">
    <property type="entry name" value="Cytochrome c oxidase subunit II-like, transmembrane region"/>
    <property type="match status" value="1"/>
</dbReference>
<dbReference type="GO" id="GO:0005743">
    <property type="term" value="C:mitochondrial inner membrane"/>
    <property type="evidence" value="ECO:0007669"/>
    <property type="project" value="UniProtKB-SubCell"/>
</dbReference>
<keyword evidence="5 15" id="KW-0679">Respiratory chain</keyword>
<organism evidence="19">
    <name type="scientific">Diversibipalium mayottensis</name>
    <dbReference type="NCBI Taxonomy" id="3348909"/>
    <lineage>
        <taxon>Eukaryota</taxon>
        <taxon>Metazoa</taxon>
        <taxon>Spiralia</taxon>
        <taxon>Lophotrochozoa</taxon>
        <taxon>Platyhelminthes</taxon>
        <taxon>Rhabditophora</taxon>
        <taxon>Seriata</taxon>
        <taxon>Tricladida</taxon>
        <taxon>Continenticola</taxon>
        <taxon>Geoplanoidea</taxon>
        <taxon>Geoplanidae</taxon>
        <taxon>Bipaliinae</taxon>
        <taxon>Diversibipalium</taxon>
    </lineage>
</organism>
<reference evidence="19" key="1">
    <citation type="journal article" date="2022" name="PeerJ">
        <title>Hammerhead flatworms (Platyhelminthes, Geoplanidae, Bipaliinae): mitochondrial genomes and description of two new species from France, Italy and Mayotte.</title>
        <authorList>
            <person name="Justine J.-L."/>
            <person name="Gastineau R."/>
            <person name="Gros P."/>
            <person name="Gey D."/>
            <person name="Ruzzier E."/>
            <person name="Winsor L."/>
        </authorList>
    </citation>
    <scope>NUCLEOTIDE SEQUENCE</scope>
</reference>
<keyword evidence="11 16" id="KW-1133">Transmembrane helix</keyword>
<keyword evidence="10 15" id="KW-0249">Electron transport</keyword>
<dbReference type="InterPro" id="IPR008972">
    <property type="entry name" value="Cupredoxin"/>
</dbReference>
<keyword evidence="15" id="KW-0999">Mitochondrion inner membrane</keyword>
<dbReference type="PANTHER" id="PTHR22888:SF9">
    <property type="entry name" value="CYTOCHROME C OXIDASE SUBUNIT 2"/>
    <property type="match status" value="1"/>
</dbReference>
<dbReference type="AlphaFoldDB" id="A0A8K1XU97"/>
<keyword evidence="4 15" id="KW-0813">Transport</keyword>
<keyword evidence="15 19" id="KW-0496">Mitochondrion</keyword>
<keyword evidence="6 15" id="KW-0812">Transmembrane</keyword>
<dbReference type="PRINTS" id="PR01166">
    <property type="entry name" value="CYCOXIDASEII"/>
</dbReference>
<evidence type="ECO:0000256" key="15">
    <source>
        <dbReference type="RuleBase" id="RU000457"/>
    </source>
</evidence>
<keyword evidence="12 15" id="KW-0186">Copper</keyword>
<comment type="catalytic activity">
    <reaction evidence="14">
        <text>4 Fe(II)-[cytochrome c] + O2 + 8 H(+)(in) = 4 Fe(III)-[cytochrome c] + 2 H2O + 4 H(+)(out)</text>
        <dbReference type="Rhea" id="RHEA:11436"/>
        <dbReference type="Rhea" id="RHEA-COMP:10350"/>
        <dbReference type="Rhea" id="RHEA-COMP:14399"/>
        <dbReference type="ChEBI" id="CHEBI:15377"/>
        <dbReference type="ChEBI" id="CHEBI:15378"/>
        <dbReference type="ChEBI" id="CHEBI:15379"/>
        <dbReference type="ChEBI" id="CHEBI:29033"/>
        <dbReference type="ChEBI" id="CHEBI:29034"/>
        <dbReference type="EC" id="7.1.1.9"/>
    </reaction>
    <physiologicalReaction direction="left-to-right" evidence="14">
        <dbReference type="Rhea" id="RHEA:11437"/>
    </physiologicalReaction>
</comment>
<evidence type="ECO:0000256" key="7">
    <source>
        <dbReference type="ARBA" id="ARBA00022723"/>
    </source>
</evidence>
<evidence type="ECO:0000256" key="10">
    <source>
        <dbReference type="ARBA" id="ARBA00022982"/>
    </source>
</evidence>
<dbReference type="InterPro" id="IPR001505">
    <property type="entry name" value="Copper_CuA"/>
</dbReference>
<feature type="domain" description="Cytochrome oxidase subunit II transmembrane region profile" evidence="18">
    <location>
        <begin position="3"/>
        <end position="73"/>
    </location>
</feature>
<evidence type="ECO:0000256" key="11">
    <source>
        <dbReference type="ARBA" id="ARBA00022989"/>
    </source>
</evidence>
<dbReference type="InterPro" id="IPR036257">
    <property type="entry name" value="Cyt_c_oxidase_su2_TM_sf"/>
</dbReference>
<feature type="transmembrane region" description="Helical" evidence="16">
    <location>
        <begin position="20"/>
        <end position="38"/>
    </location>
</feature>
<dbReference type="PANTHER" id="PTHR22888">
    <property type="entry name" value="CYTOCHROME C OXIDASE, SUBUNIT II"/>
    <property type="match status" value="1"/>
</dbReference>
<evidence type="ECO:0000256" key="8">
    <source>
        <dbReference type="ARBA" id="ARBA00022842"/>
    </source>
</evidence>
<protein>
    <recommendedName>
        <fullName evidence="3 15">Cytochrome c oxidase subunit 2</fullName>
    </recommendedName>
</protein>
<dbReference type="InterPro" id="IPR002429">
    <property type="entry name" value="CcO_II-like_C"/>
</dbReference>
<keyword evidence="7 15" id="KW-0479">Metal-binding</keyword>
<dbReference type="GO" id="GO:0042773">
    <property type="term" value="P:ATP synthesis coupled electron transport"/>
    <property type="evidence" value="ECO:0007669"/>
    <property type="project" value="TreeGrafter"/>
</dbReference>
<dbReference type="EMBL" id="MZ561470">
    <property type="protein sequence ID" value="UHA56306.1"/>
    <property type="molecule type" value="Genomic_DNA"/>
</dbReference>
<evidence type="ECO:0000256" key="4">
    <source>
        <dbReference type="ARBA" id="ARBA00022448"/>
    </source>
</evidence>
<dbReference type="Gene3D" id="2.60.40.420">
    <property type="entry name" value="Cupredoxins - blue copper proteins"/>
    <property type="match status" value="1"/>
</dbReference>
<keyword evidence="8" id="KW-0460">Magnesium</keyword>
<proteinExistence type="inferred from homology"/>
<evidence type="ECO:0000313" key="19">
    <source>
        <dbReference type="EMBL" id="UHA56306.1"/>
    </source>
</evidence>
<dbReference type="Pfam" id="PF00116">
    <property type="entry name" value="COX2"/>
    <property type="match status" value="1"/>
</dbReference>
<dbReference type="InterPro" id="IPR045187">
    <property type="entry name" value="CcO_II"/>
</dbReference>
<dbReference type="PROSITE" id="PS00078">
    <property type="entry name" value="COX2"/>
    <property type="match status" value="1"/>
</dbReference>
<sequence length="246" mass="27469">MLNSHSPVGKFLDLFHDWSLVILIVISILVFGIIYIFSRNSFCFNDLVESKSLELFWTIVPGLVLLLVITPSLYGLYLLDIVSLVFPSSSVNVGARQWYWSYSYAPRSSAENYGNLESRSVSYDSYMSGYSLGSIRSLDVDLPLVVVSKFVNRLLFSSNDVIHCFALPQLGFKLDCVPGRLNQGYLFIRHVGKFFGQCSEICGANHSFMPIGVECLSNDFDFVSANRLVSSSVSPPKSGWFGFWGG</sequence>
<keyword evidence="13 15" id="KW-0472">Membrane</keyword>
<dbReference type="InterPro" id="IPR011759">
    <property type="entry name" value="Cyt_c_oxidase_su2_TM_dom"/>
</dbReference>
<comment type="cofactor">
    <cofactor evidence="15">
        <name>Cu cation</name>
        <dbReference type="ChEBI" id="CHEBI:23378"/>
    </cofactor>
    <text evidence="15">Binds a copper A center.</text>
</comment>
<geneLocation type="mitochondrion" evidence="19"/>
<dbReference type="GO" id="GO:0004129">
    <property type="term" value="F:cytochrome-c oxidase activity"/>
    <property type="evidence" value="ECO:0007669"/>
    <property type="project" value="UniProtKB-EC"/>
</dbReference>
<dbReference type="GO" id="GO:0005507">
    <property type="term" value="F:copper ion binding"/>
    <property type="evidence" value="ECO:0007669"/>
    <property type="project" value="InterPro"/>
</dbReference>
<evidence type="ECO:0000256" key="2">
    <source>
        <dbReference type="ARBA" id="ARBA00007866"/>
    </source>
</evidence>
<feature type="domain" description="Cytochrome oxidase subunit II copper A binding" evidence="17">
    <location>
        <begin position="94"/>
        <end position="215"/>
    </location>
</feature>
<accession>A0A8K1XU97</accession>
<evidence type="ECO:0000256" key="16">
    <source>
        <dbReference type="SAM" id="Phobius"/>
    </source>
</evidence>
<dbReference type="Gene3D" id="1.10.287.90">
    <property type="match status" value="1"/>
</dbReference>
<evidence type="ECO:0000259" key="18">
    <source>
        <dbReference type="Pfam" id="PF02790"/>
    </source>
</evidence>
<evidence type="ECO:0000256" key="5">
    <source>
        <dbReference type="ARBA" id="ARBA00022660"/>
    </source>
</evidence>
<feature type="transmembrane region" description="Helical" evidence="16">
    <location>
        <begin position="59"/>
        <end position="79"/>
    </location>
</feature>
<evidence type="ECO:0000256" key="1">
    <source>
        <dbReference type="ARBA" id="ARBA00004141"/>
    </source>
</evidence>
<evidence type="ECO:0000259" key="17">
    <source>
        <dbReference type="Pfam" id="PF00116"/>
    </source>
</evidence>
<evidence type="ECO:0000256" key="14">
    <source>
        <dbReference type="ARBA" id="ARBA00049512"/>
    </source>
</evidence>
<evidence type="ECO:0000256" key="13">
    <source>
        <dbReference type="ARBA" id="ARBA00023136"/>
    </source>
</evidence>
<comment type="function">
    <text evidence="15">Component of the cytochrome c oxidase, the last enzyme in the mitochondrial electron transport chain which drives oxidative phosphorylation. The respiratory chain contains 3 multisubunit complexes succinate dehydrogenase (complex II, CII), ubiquinol-cytochrome c oxidoreductase (cytochrome b-c1 complex, complex III, CIII) and cytochrome c oxidase (complex IV, CIV), that cooperate to transfer electrons derived from NADH and succinate to molecular oxygen, creating an electrochemical gradient over the inner membrane that drives transmembrane transport and the ATP synthase. Cytochrome c oxidase is the component of the respiratory chain that catalyzes the reduction of oxygen to water. Electrons originating from reduced cytochrome c in the intermembrane space (IMS) are transferred via the dinuclear copper A center (CU(A)) of subunit 2 and heme A of subunit 1 to the active site in subunit 1, a binuclear center (BNC) formed by heme A3 and copper B (CU(B)). The BNC reduces molecular oxygen to 2 water molecules using 4 electrons from cytochrome c in the IMS and 4 protons from the mitochondrial matrix.</text>
</comment>